<dbReference type="InterPro" id="IPR005039">
    <property type="entry name" value="Ant_C"/>
</dbReference>
<dbReference type="AlphaFoldDB" id="E3HBD3"/>
<gene>
    <name evidence="2" type="ordered locus">Ilyop_1977</name>
</gene>
<dbReference type="Proteomes" id="UP000006875">
    <property type="component" value="Plasmid pILYOP01"/>
</dbReference>
<dbReference type="Pfam" id="PF09669">
    <property type="entry name" value="Phage_pRha"/>
    <property type="match status" value="1"/>
</dbReference>
<protein>
    <submittedName>
        <fullName evidence="2">Phage regulatory protein, Rha family</fullName>
    </submittedName>
</protein>
<dbReference type="GO" id="GO:0003677">
    <property type="term" value="F:DNA binding"/>
    <property type="evidence" value="ECO:0007669"/>
    <property type="project" value="InterPro"/>
</dbReference>
<keyword evidence="3" id="KW-1185">Reference proteome</keyword>
<proteinExistence type="predicted"/>
<accession>E3HBD3</accession>
<dbReference type="InterPro" id="IPR014054">
    <property type="entry name" value="Phage_regulatory_Rha"/>
</dbReference>
<organism evidence="2 3">
    <name type="scientific">Ilyobacter polytropus (strain ATCC 51220 / DSM 2926 / LMG 16218 / CuHBu1)</name>
    <dbReference type="NCBI Taxonomy" id="572544"/>
    <lineage>
        <taxon>Bacteria</taxon>
        <taxon>Fusobacteriati</taxon>
        <taxon>Fusobacteriota</taxon>
        <taxon>Fusobacteriia</taxon>
        <taxon>Fusobacteriales</taxon>
        <taxon>Fusobacteriaceae</taxon>
        <taxon>Ilyobacter</taxon>
    </lineage>
</organism>
<evidence type="ECO:0000313" key="3">
    <source>
        <dbReference type="Proteomes" id="UP000006875"/>
    </source>
</evidence>
<geneLocation type="plasmid" evidence="2 3">
    <name>pILYOP01</name>
</geneLocation>
<dbReference type="RefSeq" id="WP_013388410.1">
    <property type="nucleotide sequence ID" value="NC_014633.1"/>
</dbReference>
<reference evidence="2 3" key="1">
    <citation type="journal article" date="2010" name="Stand. Genomic Sci.">
        <title>Complete genome sequence of Ilyobacter polytropus type strain (CuHbu1).</title>
        <authorList>
            <person name="Sikorski J."/>
            <person name="Chertkov O."/>
            <person name="Lapidus A."/>
            <person name="Nolan M."/>
            <person name="Lucas S."/>
            <person name="Del Rio T.G."/>
            <person name="Tice H."/>
            <person name="Cheng J.F."/>
            <person name="Tapia R."/>
            <person name="Han C."/>
            <person name="Goodwin L."/>
            <person name="Pitluck S."/>
            <person name="Liolios K."/>
            <person name="Ivanova N."/>
            <person name="Mavromatis K."/>
            <person name="Mikhailova N."/>
            <person name="Pati A."/>
            <person name="Chen A."/>
            <person name="Palaniappan K."/>
            <person name="Land M."/>
            <person name="Hauser L."/>
            <person name="Chang Y.J."/>
            <person name="Jeffries C.D."/>
            <person name="Brambilla E."/>
            <person name="Yasawong M."/>
            <person name="Rohde M."/>
            <person name="Pukall R."/>
            <person name="Spring S."/>
            <person name="Goker M."/>
            <person name="Woyke T."/>
            <person name="Bristow J."/>
            <person name="Eisen J.A."/>
            <person name="Markowitz V."/>
            <person name="Hugenholtz P."/>
            <person name="Kyrpides N.C."/>
            <person name="Klenk H.P."/>
        </authorList>
    </citation>
    <scope>NUCLEOTIDE SEQUENCE [LARGE SCALE GENOMIC DNA]</scope>
    <source>
        <strain evidence="3">ATCC 51220 / DSM 2926 / LMG 16218 / CuHBu1</strain>
        <plasmid evidence="3">pILYOP01</plasmid>
    </source>
</reference>
<dbReference type="KEGG" id="ipo:Ilyop_1977"/>
<dbReference type="OrthoDB" id="9812611at2"/>
<dbReference type="EMBL" id="CP002282">
    <property type="protein sequence ID" value="ADO83748.1"/>
    <property type="molecule type" value="Genomic_DNA"/>
</dbReference>
<dbReference type="Pfam" id="PF03374">
    <property type="entry name" value="ANT"/>
    <property type="match status" value="1"/>
</dbReference>
<keyword evidence="2" id="KW-0614">Plasmid</keyword>
<evidence type="ECO:0000259" key="1">
    <source>
        <dbReference type="Pfam" id="PF03374"/>
    </source>
</evidence>
<evidence type="ECO:0000313" key="2">
    <source>
        <dbReference type="EMBL" id="ADO83748.1"/>
    </source>
</evidence>
<name>E3HBD3_ILYPC</name>
<sequence>MELIKIENNKNYGLVVSSRVVAEELGKEHKNVCRDLEGVLKSVHTHEKLIIPSSYIHPQNKQEYREFLLTKDGFTLYMFNIQGYNDFKLNYINKFNEMERALQETQRVPQTFREALLLAAEQQERLEEQEQKILEMKPKEEFYNEIIESKDTIDIGTVAKVINKGIGRNKLFKILRDRKVLQNNNQPYQEYIDRGYFRCVESRFTKPNGTTSINIKTVVFQKGVDYINKLVCEV</sequence>
<dbReference type="HOGENOM" id="CLU_046670_7_4_0"/>
<dbReference type="NCBIfam" id="TIGR02681">
    <property type="entry name" value="phage_pRha"/>
    <property type="match status" value="1"/>
</dbReference>
<feature type="domain" description="Antirepressor protein C-terminal" evidence="1">
    <location>
        <begin position="130"/>
        <end position="230"/>
    </location>
</feature>